<keyword evidence="4" id="KW-1185">Reference proteome</keyword>
<dbReference type="RefSeq" id="WP_131484181.1">
    <property type="nucleotide sequence ID" value="NZ_SJDL01000072.1"/>
</dbReference>
<dbReference type="SMART" id="SM00257">
    <property type="entry name" value="LysM"/>
    <property type="match status" value="1"/>
</dbReference>
<dbReference type="Gene3D" id="3.10.350.10">
    <property type="entry name" value="LysM domain"/>
    <property type="match status" value="1"/>
</dbReference>
<proteinExistence type="predicted"/>
<organism evidence="3 4">
    <name type="scientific">Marinobacter halodurans</name>
    <dbReference type="NCBI Taxonomy" id="2528979"/>
    <lineage>
        <taxon>Bacteria</taxon>
        <taxon>Pseudomonadati</taxon>
        <taxon>Pseudomonadota</taxon>
        <taxon>Gammaproteobacteria</taxon>
        <taxon>Pseudomonadales</taxon>
        <taxon>Marinobacteraceae</taxon>
        <taxon>Marinobacter</taxon>
    </lineage>
</organism>
<dbReference type="InterPro" id="IPR018392">
    <property type="entry name" value="LysM"/>
</dbReference>
<evidence type="ECO:0000259" key="2">
    <source>
        <dbReference type="PROSITE" id="PS51782"/>
    </source>
</evidence>
<dbReference type="Pfam" id="PF01476">
    <property type="entry name" value="LysM"/>
    <property type="match status" value="1"/>
</dbReference>
<dbReference type="SUPFAM" id="SSF54106">
    <property type="entry name" value="LysM domain"/>
    <property type="match status" value="1"/>
</dbReference>
<dbReference type="PROSITE" id="PS51782">
    <property type="entry name" value="LYSM"/>
    <property type="match status" value="1"/>
</dbReference>
<dbReference type="CDD" id="cd00118">
    <property type="entry name" value="LysM"/>
    <property type="match status" value="1"/>
</dbReference>
<name>A0ABY1ZGC3_9GAMM</name>
<accession>A0ABY1ZGC3</accession>
<dbReference type="EMBL" id="SJDL01000072">
    <property type="protein sequence ID" value="TBW46944.1"/>
    <property type="molecule type" value="Genomic_DNA"/>
</dbReference>
<dbReference type="InterPro" id="IPR036779">
    <property type="entry name" value="LysM_dom_sf"/>
</dbReference>
<comment type="caution">
    <text evidence="3">The sequence shown here is derived from an EMBL/GenBank/DDBJ whole genome shotgun (WGS) entry which is preliminary data.</text>
</comment>
<feature type="domain" description="LysM" evidence="2">
    <location>
        <begin position="2"/>
        <end position="47"/>
    </location>
</feature>
<sequence>MPQYEVQSGDTLSAIAQQHQVTLAALKAENPRIRDVDHIETGWTLTIPENNDSAATGLPEPKSANSRTSSQCTTTACRDEYAEIIHVMGAAEDAWCLALPEAAAEEIHAEIEEMDALMAEFKKAQDAPPSSDEAQPSPKRQWMIKAAEKGVLAPEADDQEEAEPEKVSLISSKIAAIDEQIQWYDDYDPDYFFSFASDNEEKREDIVTIAKEQRLTMLRSQRQALQAQLDEGSATNGVKGNGIKASDFSKRSNQTEAGIIEIMVFSRPGRWYYVRKGVYQRITASYASIRYVRKTKAIAGVLENPSATAGELIGKIKDGIAADAAKSPIGNVEVKFVEAKDEFFLLGKEHSKLTWNSSEGDNPSENNFQVSAEAQLMRFAMQASAGVNSFDLSTGEIDIGAKASASMALAEAEAKLAEVFVPNEAGWDCRFTFRNRNGELTDLAFGAFRLSGDVTLNCFVGGRISGEANAKLSTGAATFLLSDQKKIKPDPQAGLSVSGNAFAGAEAGGAVSGKFCWVHPEEQYKSNANWQELLKIEAGGTVAAGVGAGMDFALKLGRDHAIIMACKGRLVFGPGASGSFGTTVDLQSCWSLCKAVLDALREFDYSYLENIDSDLFIVWSRNLYLSLVDEAGKAAEWINQPVENLQRAWERRRSLQENAQTLAQKIRDGRLSEVLQSDQGSISLYDLPPETVGMLCHTLLQTFIESWEEEQERALIYIFSHITTWRKFFEVLQHMTEDGSKCNPMQALEKLCAILDDGFASDDNQLKQFHDWISSELGATPDAPVSQTVAWMPVAAGKKRRRIREKLVAYHQKYGDLSSIIV</sequence>
<evidence type="ECO:0000313" key="4">
    <source>
        <dbReference type="Proteomes" id="UP000313645"/>
    </source>
</evidence>
<gene>
    <name evidence="3" type="ORF">EZI54_22865</name>
</gene>
<protein>
    <submittedName>
        <fullName evidence="3">LysM peptidoglycan-binding domain-containing protein</fullName>
    </submittedName>
</protein>
<dbReference type="Proteomes" id="UP000313645">
    <property type="component" value="Unassembled WGS sequence"/>
</dbReference>
<reference evidence="3 4" key="1">
    <citation type="submission" date="2019-02" db="EMBL/GenBank/DDBJ databases">
        <title>Marinobacter halodurans sp. nov., a marine bacterium isolated from sea tidal flat.</title>
        <authorList>
            <person name="Yoo Y."/>
            <person name="Lee D.W."/>
            <person name="Kim B.S."/>
            <person name="Kim J.-J."/>
        </authorList>
    </citation>
    <scope>NUCLEOTIDE SEQUENCE [LARGE SCALE GENOMIC DNA]</scope>
    <source>
        <strain evidence="3 4">YJ-S3-2</strain>
    </source>
</reference>
<feature type="region of interest" description="Disordered" evidence="1">
    <location>
        <begin position="49"/>
        <end position="69"/>
    </location>
</feature>
<evidence type="ECO:0000313" key="3">
    <source>
        <dbReference type="EMBL" id="TBW46944.1"/>
    </source>
</evidence>
<evidence type="ECO:0000256" key="1">
    <source>
        <dbReference type="SAM" id="MobiDB-lite"/>
    </source>
</evidence>